<dbReference type="InterPro" id="IPR029000">
    <property type="entry name" value="Cyclophilin-like_dom_sf"/>
</dbReference>
<dbReference type="Pfam" id="PF02626">
    <property type="entry name" value="CT_A_B"/>
    <property type="match status" value="1"/>
</dbReference>
<keyword evidence="3" id="KW-0067">ATP-binding</keyword>
<evidence type="ECO:0000313" key="5">
    <source>
        <dbReference type="EMBL" id="NLW34179.1"/>
    </source>
</evidence>
<reference evidence="5" key="1">
    <citation type="journal article" date="2020" name="Biotechnol. Biofuels">
        <title>New insights from the biogas microbiome by comprehensive genome-resolved metagenomics of nearly 1600 species originating from multiple anaerobic digesters.</title>
        <authorList>
            <person name="Campanaro S."/>
            <person name="Treu L."/>
            <person name="Rodriguez-R L.M."/>
            <person name="Kovalovszki A."/>
            <person name="Ziels R.M."/>
            <person name="Maus I."/>
            <person name="Zhu X."/>
            <person name="Kougias P.G."/>
            <person name="Basile A."/>
            <person name="Luo G."/>
            <person name="Schluter A."/>
            <person name="Konstantinidis K.T."/>
            <person name="Angelidaki I."/>
        </authorList>
    </citation>
    <scope>NUCLEOTIDE SEQUENCE</scope>
    <source>
        <strain evidence="5">AS06rmzACSIP_7</strain>
    </source>
</reference>
<gene>
    <name evidence="5" type="ORF">GXY80_01670</name>
</gene>
<reference evidence="5" key="2">
    <citation type="submission" date="2020-01" db="EMBL/GenBank/DDBJ databases">
        <authorList>
            <person name="Campanaro S."/>
        </authorList>
    </citation>
    <scope>NUCLEOTIDE SEQUENCE</scope>
    <source>
        <strain evidence="5">AS06rmzACSIP_7</strain>
    </source>
</reference>
<name>A0A351U675_9BACT</name>
<dbReference type="PANTHER" id="PTHR43309">
    <property type="entry name" value="5-OXOPROLINASE SUBUNIT C"/>
    <property type="match status" value="1"/>
</dbReference>
<keyword evidence="1" id="KW-0547">Nucleotide-binding</keyword>
<evidence type="ECO:0000259" key="4">
    <source>
        <dbReference type="SMART" id="SM00797"/>
    </source>
</evidence>
<protein>
    <submittedName>
        <fullName evidence="5">Biotin-dependent carboxyltransferase family protein</fullName>
    </submittedName>
</protein>
<feature type="domain" description="Carboxyltransferase" evidence="4">
    <location>
        <begin position="23"/>
        <end position="307"/>
    </location>
</feature>
<dbReference type="STRING" id="909663.GCA_000512235_02704"/>
<dbReference type="InterPro" id="IPR052708">
    <property type="entry name" value="PxpC"/>
</dbReference>
<keyword evidence="2" id="KW-0378">Hydrolase</keyword>
<dbReference type="SMART" id="SM00797">
    <property type="entry name" value="AHS2"/>
    <property type="match status" value="1"/>
</dbReference>
<accession>A0A351U675</accession>
<evidence type="ECO:0000256" key="3">
    <source>
        <dbReference type="ARBA" id="ARBA00022840"/>
    </source>
</evidence>
<organism evidence="5 6">
    <name type="scientific">Syntrophorhabdus aromaticivorans</name>
    <dbReference type="NCBI Taxonomy" id="328301"/>
    <lineage>
        <taxon>Bacteria</taxon>
        <taxon>Pseudomonadati</taxon>
        <taxon>Thermodesulfobacteriota</taxon>
        <taxon>Syntrophorhabdia</taxon>
        <taxon>Syntrophorhabdales</taxon>
        <taxon>Syntrophorhabdaceae</taxon>
        <taxon>Syntrophorhabdus</taxon>
    </lineage>
</organism>
<comment type="caution">
    <text evidence="5">The sequence shown here is derived from an EMBL/GenBank/DDBJ whole genome shotgun (WGS) entry which is preliminary data.</text>
</comment>
<dbReference type="EMBL" id="JAAYEE010000028">
    <property type="protein sequence ID" value="NLW34179.1"/>
    <property type="molecule type" value="Genomic_DNA"/>
</dbReference>
<sequence>MIEIINPGWFSIVVDRGRYGYADAGVPPSAALDHFSYSMVNYLVGNEMGGPVLEVIGSGFSLKFDVDVTCAVTGAEVIAYLDKRPVTPWRSFTARAGSTLRVKEVLEGFRYYIGFSGTMEADRVINSFSTNIECRFGGYRGRPFLKGDRIGLHNTRVMGERFIPDDVLPSLAPPYVLRILQGPEMGRFTEETVGRLIEGGMQSWYTVSAKVNRTGIRLEGKPLVFKKGADKTIISEGILPGTIQVPGDGLPIITLYERTIGGYARLALVAKADHDLLAHLKPKDKVIFRIIGVEEAERLWNRKVEHFYRALPQ</sequence>
<dbReference type="GO" id="GO:0005524">
    <property type="term" value="F:ATP binding"/>
    <property type="evidence" value="ECO:0007669"/>
    <property type="project" value="UniProtKB-KW"/>
</dbReference>
<dbReference type="PANTHER" id="PTHR43309:SF5">
    <property type="entry name" value="5-OXOPROLINASE SUBUNIT C"/>
    <property type="match status" value="1"/>
</dbReference>
<evidence type="ECO:0000256" key="2">
    <source>
        <dbReference type="ARBA" id="ARBA00022801"/>
    </source>
</evidence>
<evidence type="ECO:0000256" key="1">
    <source>
        <dbReference type="ARBA" id="ARBA00022741"/>
    </source>
</evidence>
<dbReference type="Proteomes" id="UP000777265">
    <property type="component" value="Unassembled WGS sequence"/>
</dbReference>
<proteinExistence type="predicted"/>
<dbReference type="AlphaFoldDB" id="A0A351U675"/>
<evidence type="ECO:0000313" key="6">
    <source>
        <dbReference type="Proteomes" id="UP000777265"/>
    </source>
</evidence>
<dbReference type="GO" id="GO:0016787">
    <property type="term" value="F:hydrolase activity"/>
    <property type="evidence" value="ECO:0007669"/>
    <property type="project" value="UniProtKB-KW"/>
</dbReference>
<dbReference type="Gene3D" id="2.40.100.10">
    <property type="entry name" value="Cyclophilin-like"/>
    <property type="match status" value="1"/>
</dbReference>
<dbReference type="InterPro" id="IPR003778">
    <property type="entry name" value="CT_A_B"/>
</dbReference>